<name>A0AAF0YGF2_9TREE</name>
<evidence type="ECO:0000313" key="3">
    <source>
        <dbReference type="EMBL" id="WOO85927.1"/>
    </source>
</evidence>
<dbReference type="Proteomes" id="UP000827549">
    <property type="component" value="Chromosome 7"/>
</dbReference>
<sequence length="130" mass="13807">MYSSVTTYPGPVRAPASPGRRVLLCAVFASLAYALSILLDTGAVERAPLPALCLDSAPLPLYNTSSLASFSDTFHTPAPRLPPRVVLEALGWLVTITAICARVSLSLEDKDADAKPSPRRTRVRFATPAA</sequence>
<protein>
    <submittedName>
        <fullName evidence="3">Uncharacterized protein</fullName>
    </submittedName>
</protein>
<dbReference type="AlphaFoldDB" id="A0AAF0YGF2"/>
<feature type="transmembrane region" description="Helical" evidence="2">
    <location>
        <begin position="21"/>
        <end position="39"/>
    </location>
</feature>
<reference evidence="3" key="1">
    <citation type="submission" date="2023-10" db="EMBL/GenBank/DDBJ databases">
        <authorList>
            <person name="Noh H."/>
        </authorList>
    </citation>
    <scope>NUCLEOTIDE SEQUENCE</scope>
    <source>
        <strain evidence="3">DUCC4014</strain>
    </source>
</reference>
<keyword evidence="2" id="KW-0472">Membrane</keyword>
<evidence type="ECO:0000256" key="2">
    <source>
        <dbReference type="SAM" id="Phobius"/>
    </source>
</evidence>
<keyword evidence="4" id="KW-1185">Reference proteome</keyword>
<evidence type="ECO:0000313" key="4">
    <source>
        <dbReference type="Proteomes" id="UP000827549"/>
    </source>
</evidence>
<keyword evidence="2" id="KW-1133">Transmembrane helix</keyword>
<organism evidence="3 4">
    <name type="scientific">Vanrija pseudolonga</name>
    <dbReference type="NCBI Taxonomy" id="143232"/>
    <lineage>
        <taxon>Eukaryota</taxon>
        <taxon>Fungi</taxon>
        <taxon>Dikarya</taxon>
        <taxon>Basidiomycota</taxon>
        <taxon>Agaricomycotina</taxon>
        <taxon>Tremellomycetes</taxon>
        <taxon>Trichosporonales</taxon>
        <taxon>Trichosporonaceae</taxon>
        <taxon>Vanrija</taxon>
    </lineage>
</organism>
<proteinExistence type="predicted"/>
<dbReference type="GeneID" id="87812575"/>
<feature type="region of interest" description="Disordered" evidence="1">
    <location>
        <begin position="111"/>
        <end position="130"/>
    </location>
</feature>
<dbReference type="EMBL" id="CP086720">
    <property type="protein sequence ID" value="WOO85927.1"/>
    <property type="molecule type" value="Genomic_DNA"/>
</dbReference>
<dbReference type="RefSeq" id="XP_062631953.1">
    <property type="nucleotide sequence ID" value="XM_062775969.1"/>
</dbReference>
<gene>
    <name evidence="3" type="ORF">LOC62_07G009413</name>
</gene>
<evidence type="ECO:0000256" key="1">
    <source>
        <dbReference type="SAM" id="MobiDB-lite"/>
    </source>
</evidence>
<accession>A0AAF0YGF2</accession>
<keyword evidence="2" id="KW-0812">Transmembrane</keyword>